<evidence type="ECO:0000313" key="1">
    <source>
        <dbReference type="EMBL" id="GBM90487.1"/>
    </source>
</evidence>
<gene>
    <name evidence="1" type="ORF">AVEN_219408_1</name>
</gene>
<keyword evidence="2" id="KW-1185">Reference proteome</keyword>
<dbReference type="AlphaFoldDB" id="A0A4Y2JKN1"/>
<proteinExistence type="predicted"/>
<name>A0A4Y2JKN1_ARAVE</name>
<protein>
    <submittedName>
        <fullName evidence="1">Uncharacterized protein</fullName>
    </submittedName>
</protein>
<accession>A0A4Y2JKN1</accession>
<reference evidence="1 2" key="1">
    <citation type="journal article" date="2019" name="Sci. Rep.">
        <title>Orb-weaving spider Araneus ventricosus genome elucidates the spidroin gene catalogue.</title>
        <authorList>
            <person name="Kono N."/>
            <person name="Nakamura H."/>
            <person name="Ohtoshi R."/>
            <person name="Moran D.A.P."/>
            <person name="Shinohara A."/>
            <person name="Yoshida Y."/>
            <person name="Fujiwara M."/>
            <person name="Mori M."/>
            <person name="Tomita M."/>
            <person name="Arakawa K."/>
        </authorList>
    </citation>
    <scope>NUCLEOTIDE SEQUENCE [LARGE SCALE GENOMIC DNA]</scope>
</reference>
<dbReference type="EMBL" id="BGPR01110898">
    <property type="protein sequence ID" value="GBM90487.1"/>
    <property type="molecule type" value="Genomic_DNA"/>
</dbReference>
<dbReference type="Proteomes" id="UP000499080">
    <property type="component" value="Unassembled WGS sequence"/>
</dbReference>
<sequence>MNSLFLSLADHADHELLMLPPLVNEATLRICRTGEKVPDSNDFLWTQKTLNGGYLFGPIIHHCCLLIDRQTTWMLPLQCSWLRTREKASVLIQITLDSKCLWSSGYFFGLI</sequence>
<evidence type="ECO:0000313" key="2">
    <source>
        <dbReference type="Proteomes" id="UP000499080"/>
    </source>
</evidence>
<comment type="caution">
    <text evidence="1">The sequence shown here is derived from an EMBL/GenBank/DDBJ whole genome shotgun (WGS) entry which is preliminary data.</text>
</comment>
<organism evidence="1 2">
    <name type="scientific">Araneus ventricosus</name>
    <name type="common">Orbweaver spider</name>
    <name type="synonym">Epeira ventricosa</name>
    <dbReference type="NCBI Taxonomy" id="182803"/>
    <lineage>
        <taxon>Eukaryota</taxon>
        <taxon>Metazoa</taxon>
        <taxon>Ecdysozoa</taxon>
        <taxon>Arthropoda</taxon>
        <taxon>Chelicerata</taxon>
        <taxon>Arachnida</taxon>
        <taxon>Araneae</taxon>
        <taxon>Araneomorphae</taxon>
        <taxon>Entelegynae</taxon>
        <taxon>Araneoidea</taxon>
        <taxon>Araneidae</taxon>
        <taxon>Araneus</taxon>
    </lineage>
</organism>